<dbReference type="RefSeq" id="WP_339617521.1">
    <property type="nucleotide sequence ID" value="NZ_AP031500.1"/>
</dbReference>
<dbReference type="EMBL" id="JBHRTL010000028">
    <property type="protein sequence ID" value="MFC3156212.1"/>
    <property type="molecule type" value="Genomic_DNA"/>
</dbReference>
<dbReference type="InterPro" id="IPR037021">
    <property type="entry name" value="RnfH_sf"/>
</dbReference>
<sequence>MADLDLITVEVAYALPDRQTILEVLVEPGTTAYQAAESSGITRDYPEIDLENAKMGIFGQALGTKGLKPPHEHVLQAGDRIEIYRPLQADPKEVRRRRAEKAKQADS</sequence>
<comment type="similarity">
    <text evidence="1 2">Belongs to the UPF0125 (RnfH) family.</text>
</comment>
<proteinExistence type="inferred from homology"/>
<dbReference type="InterPro" id="IPR005346">
    <property type="entry name" value="RnfH"/>
</dbReference>
<gene>
    <name evidence="4" type="ORF">ACFOEB_13460</name>
</gene>
<evidence type="ECO:0000256" key="3">
    <source>
        <dbReference type="SAM" id="MobiDB-lite"/>
    </source>
</evidence>
<dbReference type="PANTHER" id="PTHR37483:SF1">
    <property type="entry name" value="UPF0125 PROTEIN RATB"/>
    <property type="match status" value="1"/>
</dbReference>
<evidence type="ECO:0000256" key="1">
    <source>
        <dbReference type="ARBA" id="ARBA00010645"/>
    </source>
</evidence>
<evidence type="ECO:0000256" key="2">
    <source>
        <dbReference type="HAMAP-Rule" id="MF_00460"/>
    </source>
</evidence>
<accession>A0ABV7HR30</accession>
<dbReference type="Pfam" id="PF03658">
    <property type="entry name" value="Ub-RnfH"/>
    <property type="match status" value="1"/>
</dbReference>
<dbReference type="PANTHER" id="PTHR37483">
    <property type="entry name" value="UPF0125 PROTEIN RATB"/>
    <property type="match status" value="1"/>
</dbReference>
<organism evidence="4 5">
    <name type="scientific">Gilvimarinus japonicus</name>
    <dbReference type="NCBI Taxonomy" id="1796469"/>
    <lineage>
        <taxon>Bacteria</taxon>
        <taxon>Pseudomonadati</taxon>
        <taxon>Pseudomonadota</taxon>
        <taxon>Gammaproteobacteria</taxon>
        <taxon>Cellvibrionales</taxon>
        <taxon>Cellvibrionaceae</taxon>
        <taxon>Gilvimarinus</taxon>
    </lineage>
</organism>
<protein>
    <recommendedName>
        <fullName evidence="2">UPF0125 protein ACFOEB_13460</fullName>
    </recommendedName>
</protein>
<dbReference type="InterPro" id="IPR016155">
    <property type="entry name" value="Mopterin_synth/thiamin_S_b"/>
</dbReference>
<feature type="region of interest" description="Disordered" evidence="3">
    <location>
        <begin position="86"/>
        <end position="107"/>
    </location>
</feature>
<dbReference type="HAMAP" id="MF_00460">
    <property type="entry name" value="UPF0125_RnfH"/>
    <property type="match status" value="1"/>
</dbReference>
<keyword evidence="5" id="KW-1185">Reference proteome</keyword>
<evidence type="ECO:0000313" key="5">
    <source>
        <dbReference type="Proteomes" id="UP001595548"/>
    </source>
</evidence>
<evidence type="ECO:0000313" key="4">
    <source>
        <dbReference type="EMBL" id="MFC3156212.1"/>
    </source>
</evidence>
<dbReference type="Gene3D" id="3.10.20.280">
    <property type="entry name" value="RnfH-like"/>
    <property type="match status" value="1"/>
</dbReference>
<dbReference type="Proteomes" id="UP001595548">
    <property type="component" value="Unassembled WGS sequence"/>
</dbReference>
<reference evidence="5" key="1">
    <citation type="journal article" date="2019" name="Int. J. Syst. Evol. Microbiol.">
        <title>The Global Catalogue of Microorganisms (GCM) 10K type strain sequencing project: providing services to taxonomists for standard genome sequencing and annotation.</title>
        <authorList>
            <consortium name="The Broad Institute Genomics Platform"/>
            <consortium name="The Broad Institute Genome Sequencing Center for Infectious Disease"/>
            <person name="Wu L."/>
            <person name="Ma J."/>
        </authorList>
    </citation>
    <scope>NUCLEOTIDE SEQUENCE [LARGE SCALE GENOMIC DNA]</scope>
    <source>
        <strain evidence="5">KCTC 52141</strain>
    </source>
</reference>
<dbReference type="NCBIfam" id="NF002490">
    <property type="entry name" value="PRK01777.1"/>
    <property type="match status" value="1"/>
</dbReference>
<comment type="caution">
    <text evidence="4">The sequence shown here is derived from an EMBL/GenBank/DDBJ whole genome shotgun (WGS) entry which is preliminary data.</text>
</comment>
<name>A0ABV7HR30_9GAMM</name>
<dbReference type="SUPFAM" id="SSF54285">
    <property type="entry name" value="MoaD/ThiS"/>
    <property type="match status" value="1"/>
</dbReference>